<dbReference type="AlphaFoldDB" id="A0A1F7WG33"/>
<protein>
    <submittedName>
        <fullName evidence="1">Uncharacterized protein</fullName>
    </submittedName>
</protein>
<sequence length="86" mass="10059">MIDKISAPISVGLTFDHTKRKVYPKWVVWEAKTYPIEKVGLHHTFRNGRTLYHVFSAASKTLFFRLVLNTDTLHWRLEEISDGMPD</sequence>
<organism evidence="1 2">
    <name type="scientific">Candidatus Woesebacteria bacterium GWA1_41_8</name>
    <dbReference type="NCBI Taxonomy" id="1802471"/>
    <lineage>
        <taxon>Bacteria</taxon>
        <taxon>Candidatus Woeseibacteriota</taxon>
    </lineage>
</organism>
<dbReference type="STRING" id="1802471.A2115_03595"/>
<name>A0A1F7WG33_9BACT</name>
<evidence type="ECO:0000313" key="2">
    <source>
        <dbReference type="Proteomes" id="UP000176198"/>
    </source>
</evidence>
<reference evidence="1 2" key="1">
    <citation type="journal article" date="2016" name="Nat. Commun.">
        <title>Thousands of microbial genomes shed light on interconnected biogeochemical processes in an aquifer system.</title>
        <authorList>
            <person name="Anantharaman K."/>
            <person name="Brown C.T."/>
            <person name="Hug L.A."/>
            <person name="Sharon I."/>
            <person name="Castelle C.J."/>
            <person name="Probst A.J."/>
            <person name="Thomas B.C."/>
            <person name="Singh A."/>
            <person name="Wilkins M.J."/>
            <person name="Karaoz U."/>
            <person name="Brodie E.L."/>
            <person name="Williams K.H."/>
            <person name="Hubbard S.S."/>
            <person name="Banfield J.F."/>
        </authorList>
    </citation>
    <scope>NUCLEOTIDE SEQUENCE [LARGE SCALE GENOMIC DNA]</scope>
</reference>
<dbReference type="EMBL" id="MGFJ01000039">
    <property type="protein sequence ID" value="OGM01794.1"/>
    <property type="molecule type" value="Genomic_DNA"/>
</dbReference>
<evidence type="ECO:0000313" key="1">
    <source>
        <dbReference type="EMBL" id="OGM01794.1"/>
    </source>
</evidence>
<proteinExistence type="predicted"/>
<accession>A0A1F7WG33</accession>
<comment type="caution">
    <text evidence="1">The sequence shown here is derived from an EMBL/GenBank/DDBJ whole genome shotgun (WGS) entry which is preliminary data.</text>
</comment>
<dbReference type="Proteomes" id="UP000176198">
    <property type="component" value="Unassembled WGS sequence"/>
</dbReference>
<gene>
    <name evidence="1" type="ORF">A2115_03595</name>
</gene>